<dbReference type="InterPro" id="IPR036388">
    <property type="entry name" value="WH-like_DNA-bd_sf"/>
</dbReference>
<sequence length="857" mass="90155">MKSVESAIAAPEVSGIVVSGGAGVGKTRIAREALSAAQARGFEGRWVVGASSARSIPLGAFSAWTQRGATETVQLVRGVIESLTAARSPAGVVVAVDDAQLLDDLSMFVLHQLVQRDAAKVIVTIRDSEPVPAALQEIWAAGRFERLDVAPLSLDETTALLAATLSGHVEPASAQRLWKLTHGNPLYLRNIVEQEVADGRLEQHRDTWSWAGDPVLPADLVGLVESRIGALATSVGDVIDVLAVAEPLELAVLTRISDPAAIEEAETRGLISLEATGASVQARVAHPIYGEVRRRRASVTRLRRLRGLVATELADTDDSDDIRALVKRATLSVESDLAPDADLLVRAAHGAVWLADLPLANRLAEAAMAAGAGPEPNFVRAHALSWLSRGAEADAVLDAMAASELTDVDRARLAFHRASNLLWALGDPDRAIEIVDMQSDVTAPEARSYLDAFRVVHRFATDDPTSAVEAAHQLVLDDLPPVVGAEIAWALTVVSGEAGRVDEAEAHAGAGYRAATRRFDAPQMRFNIADAHLTALLLAGRITEAAEVAAEVGRQAADLPGEAQLLGSAVAGRAELGAGRLDIACRLLGQAALGLSAAGHGMGWGYRYNVVRVTALAMHGDSAEATALLAALDDVRRPFRSLDYEVSLARAWVVAGQGAVSEAIAIASSAAERACGKGQFGAEVLCLQIAVQFGDRGSAARLRELESIVEGPRAALAARFAEALRDGDGSELISVSEAFEELGDLVAAADAAAHAALTHRKHDQRGSALTGATRATGLAQRCGGLVTPALRQAAEPLPFTEREREIVMLIAQGLSNRAIAQRLVLSVRTVESHVFRAMAKTGTNTREELAALLGRPG</sequence>
<dbReference type="PROSITE" id="PS00622">
    <property type="entry name" value="HTH_LUXR_1"/>
    <property type="match status" value="1"/>
</dbReference>
<protein>
    <submittedName>
        <fullName evidence="5">LuxR C-terminal-related transcriptional regulator</fullName>
    </submittedName>
</protein>
<evidence type="ECO:0000313" key="5">
    <source>
        <dbReference type="EMBL" id="ULN44254.1"/>
    </source>
</evidence>
<dbReference type="InterPro" id="IPR016032">
    <property type="entry name" value="Sig_transdc_resp-reg_C-effctor"/>
</dbReference>
<evidence type="ECO:0000256" key="1">
    <source>
        <dbReference type="ARBA" id="ARBA00023015"/>
    </source>
</evidence>
<name>A0ABY3TX53_9MYCO</name>
<evidence type="ECO:0000256" key="3">
    <source>
        <dbReference type="ARBA" id="ARBA00023163"/>
    </source>
</evidence>
<dbReference type="PANTHER" id="PTHR44688">
    <property type="entry name" value="DNA-BINDING TRANSCRIPTIONAL ACTIVATOR DEVR_DOSR"/>
    <property type="match status" value="1"/>
</dbReference>
<dbReference type="SUPFAM" id="SSF46894">
    <property type="entry name" value="C-terminal effector domain of the bipartite response regulators"/>
    <property type="match status" value="1"/>
</dbReference>
<dbReference type="CDD" id="cd06170">
    <property type="entry name" value="LuxR_C_like"/>
    <property type="match status" value="1"/>
</dbReference>
<keyword evidence="6" id="KW-1185">Reference proteome</keyword>
<dbReference type="PRINTS" id="PR00038">
    <property type="entry name" value="HTHLUXR"/>
</dbReference>
<reference evidence="5" key="1">
    <citation type="submission" date="2022-08" db="EMBL/GenBank/DDBJ databases">
        <title>Whole genome sequencing of non-tuberculosis mycobacteria type-strains.</title>
        <authorList>
            <person name="Igarashi Y."/>
            <person name="Osugi A."/>
            <person name="Mitarai S."/>
        </authorList>
    </citation>
    <scope>NUCLEOTIDE SEQUENCE</scope>
    <source>
        <strain evidence="5">JCM 16369</strain>
    </source>
</reference>
<feature type="domain" description="HTH luxR-type" evidence="4">
    <location>
        <begin position="792"/>
        <end position="857"/>
    </location>
</feature>
<gene>
    <name evidence="5" type="ORF">MI149_08040</name>
</gene>
<evidence type="ECO:0000256" key="2">
    <source>
        <dbReference type="ARBA" id="ARBA00023125"/>
    </source>
</evidence>
<keyword evidence="3" id="KW-0804">Transcription</keyword>
<evidence type="ECO:0000259" key="4">
    <source>
        <dbReference type="PROSITE" id="PS50043"/>
    </source>
</evidence>
<proteinExistence type="predicted"/>
<dbReference type="Pfam" id="PF00196">
    <property type="entry name" value="GerE"/>
    <property type="match status" value="1"/>
</dbReference>
<organism evidence="5 6">
    <name type="scientific">Mycolicibacterium crocinum</name>
    <dbReference type="NCBI Taxonomy" id="388459"/>
    <lineage>
        <taxon>Bacteria</taxon>
        <taxon>Bacillati</taxon>
        <taxon>Actinomycetota</taxon>
        <taxon>Actinomycetes</taxon>
        <taxon>Mycobacteriales</taxon>
        <taxon>Mycobacteriaceae</taxon>
        <taxon>Mycolicibacterium</taxon>
    </lineage>
</organism>
<keyword evidence="1" id="KW-0805">Transcription regulation</keyword>
<dbReference type="SMART" id="SM00421">
    <property type="entry name" value="HTH_LUXR"/>
    <property type="match status" value="1"/>
</dbReference>
<keyword evidence="2" id="KW-0238">DNA-binding</keyword>
<dbReference type="InterPro" id="IPR000792">
    <property type="entry name" value="Tscrpt_reg_LuxR_C"/>
</dbReference>
<dbReference type="Gene3D" id="3.40.50.300">
    <property type="entry name" value="P-loop containing nucleotide triphosphate hydrolases"/>
    <property type="match status" value="1"/>
</dbReference>
<evidence type="ECO:0000313" key="6">
    <source>
        <dbReference type="Proteomes" id="UP001055337"/>
    </source>
</evidence>
<dbReference type="InterPro" id="IPR027417">
    <property type="entry name" value="P-loop_NTPase"/>
</dbReference>
<accession>A0ABY3TX53</accession>
<dbReference type="Gene3D" id="1.10.10.10">
    <property type="entry name" value="Winged helix-like DNA-binding domain superfamily/Winged helix DNA-binding domain"/>
    <property type="match status" value="1"/>
</dbReference>
<dbReference type="PROSITE" id="PS50043">
    <property type="entry name" value="HTH_LUXR_2"/>
    <property type="match status" value="1"/>
</dbReference>
<dbReference type="Proteomes" id="UP001055337">
    <property type="component" value="Chromosome"/>
</dbReference>
<dbReference type="EMBL" id="CP092362">
    <property type="protein sequence ID" value="ULN44254.1"/>
    <property type="molecule type" value="Genomic_DNA"/>
</dbReference>
<dbReference type="PANTHER" id="PTHR44688:SF16">
    <property type="entry name" value="DNA-BINDING TRANSCRIPTIONAL ACTIVATOR DEVR_DOSR"/>
    <property type="match status" value="1"/>
</dbReference>
<dbReference type="SUPFAM" id="SSF52540">
    <property type="entry name" value="P-loop containing nucleoside triphosphate hydrolases"/>
    <property type="match status" value="1"/>
</dbReference>